<dbReference type="EMBL" id="BGZK01000116">
    <property type="protein sequence ID" value="GBP20282.1"/>
    <property type="molecule type" value="Genomic_DNA"/>
</dbReference>
<dbReference type="OrthoDB" id="8190279at2759"/>
<accession>A0A4C1U1U4</accession>
<organism evidence="1 2">
    <name type="scientific">Eumeta variegata</name>
    <name type="common">Bagworm moth</name>
    <name type="synonym">Eumeta japonica</name>
    <dbReference type="NCBI Taxonomy" id="151549"/>
    <lineage>
        <taxon>Eukaryota</taxon>
        <taxon>Metazoa</taxon>
        <taxon>Ecdysozoa</taxon>
        <taxon>Arthropoda</taxon>
        <taxon>Hexapoda</taxon>
        <taxon>Insecta</taxon>
        <taxon>Pterygota</taxon>
        <taxon>Neoptera</taxon>
        <taxon>Endopterygota</taxon>
        <taxon>Lepidoptera</taxon>
        <taxon>Glossata</taxon>
        <taxon>Ditrysia</taxon>
        <taxon>Tineoidea</taxon>
        <taxon>Psychidae</taxon>
        <taxon>Oiketicinae</taxon>
        <taxon>Eumeta</taxon>
    </lineage>
</organism>
<dbReference type="AlphaFoldDB" id="A0A4C1U1U4"/>
<gene>
    <name evidence="1" type="ORF">EVAR_82156_1</name>
</gene>
<dbReference type="Proteomes" id="UP000299102">
    <property type="component" value="Unassembled WGS sequence"/>
</dbReference>
<protein>
    <submittedName>
        <fullName evidence="1">Uncharacterized protein</fullName>
    </submittedName>
</protein>
<reference evidence="1 2" key="1">
    <citation type="journal article" date="2019" name="Commun. Biol.">
        <title>The bagworm genome reveals a unique fibroin gene that provides high tensile strength.</title>
        <authorList>
            <person name="Kono N."/>
            <person name="Nakamura H."/>
            <person name="Ohtoshi R."/>
            <person name="Tomita M."/>
            <person name="Numata K."/>
            <person name="Arakawa K."/>
        </authorList>
    </citation>
    <scope>NUCLEOTIDE SEQUENCE [LARGE SCALE GENOMIC DNA]</scope>
</reference>
<evidence type="ECO:0000313" key="1">
    <source>
        <dbReference type="EMBL" id="GBP20282.1"/>
    </source>
</evidence>
<proteinExistence type="predicted"/>
<sequence>MGLQKRYAAVGQSARNTLLGLTPRISGDDRRMPLNMLISEGRITRCEYSLWCSDPYAVTANGMMLSNAVTRSLRLRTLLPCAPITYIVASLCEEYILVV</sequence>
<evidence type="ECO:0000313" key="2">
    <source>
        <dbReference type="Proteomes" id="UP000299102"/>
    </source>
</evidence>
<keyword evidence="2" id="KW-1185">Reference proteome</keyword>
<comment type="caution">
    <text evidence="1">The sequence shown here is derived from an EMBL/GenBank/DDBJ whole genome shotgun (WGS) entry which is preliminary data.</text>
</comment>
<name>A0A4C1U1U4_EUMVA</name>